<dbReference type="EMBL" id="VWFV01000174">
    <property type="protein sequence ID" value="KAA4605408.1"/>
    <property type="molecule type" value="Genomic_DNA"/>
</dbReference>
<accession>A0A642B2P3</accession>
<organism evidence="1">
    <name type="scientific">Bacteroides ovatus</name>
    <dbReference type="NCBI Taxonomy" id="28116"/>
    <lineage>
        <taxon>Bacteria</taxon>
        <taxon>Pseudomonadati</taxon>
        <taxon>Bacteroidota</taxon>
        <taxon>Bacteroidia</taxon>
        <taxon>Bacteroidales</taxon>
        <taxon>Bacteroidaceae</taxon>
        <taxon>Bacteroides</taxon>
    </lineage>
</organism>
<evidence type="ECO:0000313" key="1">
    <source>
        <dbReference type="EMBL" id="KAA4605408.1"/>
    </source>
</evidence>
<gene>
    <name evidence="1" type="ORF">F3C24_27600</name>
</gene>
<name>A0A642B2P3_BACOV</name>
<dbReference type="AlphaFoldDB" id="A0A642B2P3"/>
<protein>
    <submittedName>
        <fullName evidence="1">Uncharacterized protein</fullName>
    </submittedName>
</protein>
<feature type="non-terminal residue" evidence="1">
    <location>
        <position position="1"/>
    </location>
</feature>
<comment type="caution">
    <text evidence="1">The sequence shown here is derived from an EMBL/GenBank/DDBJ whole genome shotgun (WGS) entry which is preliminary data.</text>
</comment>
<reference evidence="1" key="1">
    <citation type="journal article" date="2019" name="Nat. Med.">
        <title>A library of human gut bacterial isolates paired with longitudinal multiomics data enables mechanistic microbiome research.</title>
        <authorList>
            <person name="Poyet M."/>
            <person name="Groussin M."/>
            <person name="Gibbons S.M."/>
            <person name="Avila-Pacheco J."/>
            <person name="Jiang X."/>
            <person name="Kearney S.M."/>
            <person name="Perrotta A.R."/>
            <person name="Berdy B."/>
            <person name="Zhao S."/>
            <person name="Lieberman T.D."/>
            <person name="Swanson P.K."/>
            <person name="Smith M."/>
            <person name="Roesemann S."/>
            <person name="Alexander J.E."/>
            <person name="Rich S.A."/>
            <person name="Livny J."/>
            <person name="Vlamakis H."/>
            <person name="Clish C."/>
            <person name="Bullock K."/>
            <person name="Deik A."/>
            <person name="Scott J."/>
            <person name="Pierce K.A."/>
            <person name="Xavier R.J."/>
            <person name="Alm E.J."/>
        </authorList>
    </citation>
    <scope>NUCLEOTIDE SEQUENCE</scope>
    <source>
        <strain evidence="1">BIOML-A21</strain>
    </source>
</reference>
<sequence>NMYYIKDKTSSSPDIEQKASAMFANTLPTNVNAERICVENTLIVPQILYWLGISVPSTLDGYVFINNYALSEEWREEVDTE</sequence>
<proteinExistence type="predicted"/>